<protein>
    <submittedName>
        <fullName evidence="3">Phage major capsid protein</fullName>
    </submittedName>
</protein>
<accession>A0ABP8ZGF1</accession>
<dbReference type="Proteomes" id="UP001500822">
    <property type="component" value="Unassembled WGS sequence"/>
</dbReference>
<evidence type="ECO:0000259" key="2">
    <source>
        <dbReference type="Pfam" id="PF05065"/>
    </source>
</evidence>
<comment type="caution">
    <text evidence="3">The sequence shown here is derived from an EMBL/GenBank/DDBJ whole genome shotgun (WGS) entry which is preliminary data.</text>
</comment>
<evidence type="ECO:0000313" key="4">
    <source>
        <dbReference type="Proteomes" id="UP001500822"/>
    </source>
</evidence>
<organism evidence="3 4">
    <name type="scientific">Gordonia alkaliphila</name>
    <dbReference type="NCBI Taxonomy" id="1053547"/>
    <lineage>
        <taxon>Bacteria</taxon>
        <taxon>Bacillati</taxon>
        <taxon>Actinomycetota</taxon>
        <taxon>Actinomycetes</taxon>
        <taxon>Mycobacteriales</taxon>
        <taxon>Gordoniaceae</taxon>
        <taxon>Gordonia</taxon>
    </lineage>
</organism>
<dbReference type="EMBL" id="BAABIE010000016">
    <property type="protein sequence ID" value="GAA4756118.1"/>
    <property type="molecule type" value="Genomic_DNA"/>
</dbReference>
<sequence>MAVIDSTGLVLPRDLADGMIRKTQDGSVVAQLSTSEPFRFGDTDIVTVNQVPKAEFVGEGADKGSTNETFGYVTARPRKAQTTLRFNEEVQWRDQDYQLGVLNELATAAAESMPRALDLGVLHAINPLSGAALSGTPDKVAGAVNVITAAGDPEAEVEAAIALHLAPGGFPTGVALSPDYAFAYATQRYPAGHARQGELINPGLPLNPREIGAIRGLGAAVSDTVAAPEATDAAAKKIKAIVGNWSRGLRWGVARTLPIEIIRFGDPDGQGDLKRKNQIALRLETAWVWYVDPTKFTLVKAA</sequence>
<dbReference type="Pfam" id="PF05065">
    <property type="entry name" value="Phage_capsid"/>
    <property type="match status" value="1"/>
</dbReference>
<evidence type="ECO:0000256" key="1">
    <source>
        <dbReference type="ARBA" id="ARBA00004328"/>
    </source>
</evidence>
<reference evidence="4" key="1">
    <citation type="journal article" date="2019" name="Int. J. Syst. Evol. Microbiol.">
        <title>The Global Catalogue of Microorganisms (GCM) 10K type strain sequencing project: providing services to taxonomists for standard genome sequencing and annotation.</title>
        <authorList>
            <consortium name="The Broad Institute Genomics Platform"/>
            <consortium name="The Broad Institute Genome Sequencing Center for Infectious Disease"/>
            <person name="Wu L."/>
            <person name="Ma J."/>
        </authorList>
    </citation>
    <scope>NUCLEOTIDE SEQUENCE [LARGE SCALE GENOMIC DNA]</scope>
    <source>
        <strain evidence="4">JCM 18077</strain>
    </source>
</reference>
<dbReference type="InterPro" id="IPR024455">
    <property type="entry name" value="Phage_capsid"/>
</dbReference>
<dbReference type="InterPro" id="IPR054612">
    <property type="entry name" value="Phage_capsid-like_C"/>
</dbReference>
<dbReference type="RefSeq" id="WP_345314109.1">
    <property type="nucleotide sequence ID" value="NZ_BAABIE010000016.1"/>
</dbReference>
<evidence type="ECO:0000313" key="3">
    <source>
        <dbReference type="EMBL" id="GAA4756118.1"/>
    </source>
</evidence>
<name>A0ABP8ZGF1_9ACTN</name>
<feature type="domain" description="Phage capsid-like C-terminal" evidence="2">
    <location>
        <begin position="8"/>
        <end position="131"/>
    </location>
</feature>
<gene>
    <name evidence="3" type="ORF">GCM10023217_29980</name>
</gene>
<dbReference type="SUPFAM" id="SSF56563">
    <property type="entry name" value="Major capsid protein gp5"/>
    <property type="match status" value="1"/>
</dbReference>
<proteinExistence type="predicted"/>
<dbReference type="NCBIfam" id="TIGR01554">
    <property type="entry name" value="major_cap_HK97"/>
    <property type="match status" value="1"/>
</dbReference>
<keyword evidence="4" id="KW-1185">Reference proteome</keyword>
<comment type="subcellular location">
    <subcellularLocation>
        <location evidence="1">Virion</location>
    </subcellularLocation>
</comment>